<evidence type="ECO:0000313" key="9">
    <source>
        <dbReference type="Proteomes" id="UP000007264"/>
    </source>
</evidence>
<gene>
    <name evidence="8" type="ORF">COCSUDRAFT_18171</name>
</gene>
<evidence type="ECO:0000313" key="8">
    <source>
        <dbReference type="EMBL" id="EIE20871.1"/>
    </source>
</evidence>
<dbReference type="InterPro" id="IPR057357">
    <property type="entry name" value="Znf-C2H2_ZFAND2A/B"/>
</dbReference>
<evidence type="ECO:0000256" key="2">
    <source>
        <dbReference type="ARBA" id="ARBA00022723"/>
    </source>
</evidence>
<evidence type="ECO:0000256" key="3">
    <source>
        <dbReference type="ARBA" id="ARBA00022737"/>
    </source>
</evidence>
<reference evidence="8 9" key="1">
    <citation type="journal article" date="2012" name="Genome Biol.">
        <title>The genome of the polar eukaryotic microalga coccomyxa subellipsoidea reveals traits of cold adaptation.</title>
        <authorList>
            <person name="Blanc G."/>
            <person name="Agarkova I."/>
            <person name="Grimwood J."/>
            <person name="Kuo A."/>
            <person name="Brueggeman A."/>
            <person name="Dunigan D."/>
            <person name="Gurnon J."/>
            <person name="Ladunga I."/>
            <person name="Lindquist E."/>
            <person name="Lucas S."/>
            <person name="Pangilinan J."/>
            <person name="Proschold T."/>
            <person name="Salamov A."/>
            <person name="Schmutz J."/>
            <person name="Weeks D."/>
            <person name="Yamada T."/>
            <person name="Claverie J.M."/>
            <person name="Grigoriev I."/>
            <person name="Van Etten J."/>
            <person name="Lomsadze A."/>
            <person name="Borodovsky M."/>
        </authorList>
    </citation>
    <scope>NUCLEOTIDE SEQUENCE [LARGE SCALE GENOMIC DNA]</scope>
    <source>
        <strain evidence="8 9">C-169</strain>
    </source>
</reference>
<dbReference type="Pfam" id="PF01428">
    <property type="entry name" value="zf-AN1"/>
    <property type="match status" value="2"/>
</dbReference>
<dbReference type="OrthoDB" id="431929at2759"/>
<feature type="domain" description="AN1-type" evidence="7">
    <location>
        <begin position="1"/>
        <end position="49"/>
    </location>
</feature>
<organism evidence="8 9">
    <name type="scientific">Coccomyxa subellipsoidea (strain C-169)</name>
    <name type="common">Green microalga</name>
    <dbReference type="NCBI Taxonomy" id="574566"/>
    <lineage>
        <taxon>Eukaryota</taxon>
        <taxon>Viridiplantae</taxon>
        <taxon>Chlorophyta</taxon>
        <taxon>core chlorophytes</taxon>
        <taxon>Trebouxiophyceae</taxon>
        <taxon>Trebouxiophyceae incertae sedis</taxon>
        <taxon>Coccomyxaceae</taxon>
        <taxon>Coccomyxa</taxon>
        <taxon>Coccomyxa subellipsoidea</taxon>
    </lineage>
</organism>
<dbReference type="PANTHER" id="PTHR14677:SF20">
    <property type="entry name" value="ZINC FINGER AN1-TYPE CONTAINING 2A-RELATED"/>
    <property type="match status" value="1"/>
</dbReference>
<dbReference type="InterPro" id="IPR000058">
    <property type="entry name" value="Znf_AN1"/>
</dbReference>
<sequence length="176" mass="19509">MSLGDHCEEPDCQQIDFLPFKCDACQKVFCLAHRKYAAHSCQRAGERETATIICPLCAKAIKLLPDQDANAAFERHTQEACDPMNYTKVHKKPKCPVPNCKEKLNSVNTYSCKTCGTSVCLKHRFQNDHDCASRSGTILTSSLTKRHVHIHLNTYSVPKSNHFLGLSCSSPAAAPC</sequence>
<evidence type="ECO:0000256" key="4">
    <source>
        <dbReference type="ARBA" id="ARBA00022771"/>
    </source>
</evidence>
<dbReference type="STRING" id="574566.I0YR52"/>
<dbReference type="PROSITE" id="PS51039">
    <property type="entry name" value="ZF_AN1"/>
    <property type="match status" value="2"/>
</dbReference>
<comment type="caution">
    <text evidence="8">The sequence shown here is derived from an EMBL/GenBank/DDBJ whole genome shotgun (WGS) entry which is preliminary data.</text>
</comment>
<keyword evidence="3" id="KW-0677">Repeat</keyword>
<dbReference type="PANTHER" id="PTHR14677">
    <property type="entry name" value="ARSENITE INDUCUBLE RNA ASSOCIATED PROTEIN AIP-1-RELATED"/>
    <property type="match status" value="1"/>
</dbReference>
<dbReference type="GO" id="GO:0005737">
    <property type="term" value="C:cytoplasm"/>
    <property type="evidence" value="ECO:0007669"/>
    <property type="project" value="TreeGrafter"/>
</dbReference>
<accession>I0YR52</accession>
<dbReference type="RefSeq" id="XP_005645415.1">
    <property type="nucleotide sequence ID" value="XM_005645358.1"/>
</dbReference>
<dbReference type="AlphaFoldDB" id="I0YR52"/>
<dbReference type="eggNOG" id="KOG3183">
    <property type="taxonomic scope" value="Eukaryota"/>
</dbReference>
<keyword evidence="5" id="KW-0862">Zinc</keyword>
<dbReference type="EMBL" id="AGSI01000014">
    <property type="protein sequence ID" value="EIE20871.1"/>
    <property type="molecule type" value="Genomic_DNA"/>
</dbReference>
<evidence type="ECO:0000259" key="7">
    <source>
        <dbReference type="PROSITE" id="PS51039"/>
    </source>
</evidence>
<dbReference type="Gene3D" id="4.10.1110.10">
    <property type="entry name" value="AN1-like Zinc finger"/>
    <property type="match status" value="2"/>
</dbReference>
<comment type="function">
    <text evidence="1">May be involved in environmental stress response.</text>
</comment>
<keyword evidence="4 6" id="KW-0863">Zinc-finger</keyword>
<dbReference type="GO" id="GO:0008270">
    <property type="term" value="F:zinc ion binding"/>
    <property type="evidence" value="ECO:0007669"/>
    <property type="project" value="UniProtKB-KW"/>
</dbReference>
<evidence type="ECO:0000256" key="1">
    <source>
        <dbReference type="ARBA" id="ARBA00003732"/>
    </source>
</evidence>
<dbReference type="Proteomes" id="UP000007264">
    <property type="component" value="Unassembled WGS sequence"/>
</dbReference>
<keyword evidence="9" id="KW-1185">Reference proteome</keyword>
<dbReference type="GeneID" id="17038850"/>
<dbReference type="Pfam" id="PF25403">
    <property type="entry name" value="zf-C2H2_ZFAND2"/>
    <property type="match status" value="1"/>
</dbReference>
<evidence type="ECO:0000256" key="6">
    <source>
        <dbReference type="PROSITE-ProRule" id="PRU00449"/>
    </source>
</evidence>
<dbReference type="KEGG" id="csl:COCSUDRAFT_18171"/>
<dbReference type="SUPFAM" id="SSF118310">
    <property type="entry name" value="AN1-like Zinc finger"/>
    <property type="match status" value="2"/>
</dbReference>
<proteinExistence type="predicted"/>
<evidence type="ECO:0000256" key="5">
    <source>
        <dbReference type="ARBA" id="ARBA00022833"/>
    </source>
</evidence>
<keyword evidence="2" id="KW-0479">Metal-binding</keyword>
<name>I0YR52_COCSC</name>
<dbReference type="InterPro" id="IPR035896">
    <property type="entry name" value="AN1-like_Znf"/>
</dbReference>
<protein>
    <recommendedName>
        <fullName evidence="7">AN1-type domain-containing protein</fullName>
    </recommendedName>
</protein>
<dbReference type="SMART" id="SM00154">
    <property type="entry name" value="ZnF_AN1"/>
    <property type="match status" value="2"/>
</dbReference>
<feature type="domain" description="AN1-type" evidence="7">
    <location>
        <begin position="89"/>
        <end position="139"/>
    </location>
</feature>